<name>A0A3L6EUT5_MAIZE</name>
<comment type="caution">
    <text evidence="2">The sequence shown here is derived from an EMBL/GenBank/DDBJ whole genome shotgun (WGS) entry which is preliminary data.</text>
</comment>
<dbReference type="ExpressionAtlas" id="A0A3L6EUT5">
    <property type="expression patterns" value="baseline"/>
</dbReference>
<dbReference type="Pfam" id="PF01138">
    <property type="entry name" value="RNase_PH"/>
    <property type="match status" value="1"/>
</dbReference>
<dbReference type="InterPro" id="IPR001247">
    <property type="entry name" value="ExoRNase_PH_dom1"/>
</dbReference>
<protein>
    <submittedName>
        <fullName evidence="2">Exosome complex component RRP43</fullName>
    </submittedName>
</protein>
<dbReference type="AlphaFoldDB" id="A0A3L6EUT5"/>
<dbReference type="InterPro" id="IPR027408">
    <property type="entry name" value="PNPase/RNase_PH_dom_sf"/>
</dbReference>
<sequence length="455" mass="51264">MAAETKPAAASGVAGEMEVEAYRRLFTVAFLERHLGESVRIDSRRLREARPTTVALDAVSSAHGSALARLGDTAMLASVKLEVMSPLAEHPDEGSVAVEFHMPPICSPLKRRQGIDGGGWRFHSLAVADIQNHLALRNQSGNKKNPTGCVNTPTKYNKAGSALARLGDTAMLASVKLEVMSPPAEHPDEGSVEGLLLCHSDKSISRTRDESRSGVSQKLELWRQTLEAKGFRLSRSKTEYMKCDFSAMGYEDGDVSLDGQVVPKKDTFRYLGSMLQKEGDIDEDVSHRIKAGWLKWRQAAGVLCDHRVPRKLKGKFYRTAIRPAMLYGAECWPTKRRHVQQLSVAEMRMLRWICGHTRRDRVRNDDIRERVGVAPIEEKLMQHRLRWFGHIQRRPEEAPVHIGIIRRPENVKRGRGRPTLTWTEAVKRDLKEWNIDKELAADRKGWKCAIHVPEP</sequence>
<dbReference type="SUPFAM" id="SSF54211">
    <property type="entry name" value="Ribosomal protein S5 domain 2-like"/>
    <property type="match status" value="1"/>
</dbReference>
<reference evidence="2" key="1">
    <citation type="journal article" date="2018" name="Nat. Genet.">
        <title>Extensive intraspecific gene order and gene structural variations between Mo17 and other maize genomes.</title>
        <authorList>
            <person name="Sun S."/>
            <person name="Zhou Y."/>
            <person name="Chen J."/>
            <person name="Shi J."/>
            <person name="Zhao H."/>
            <person name="Zhao H."/>
            <person name="Song W."/>
            <person name="Zhang M."/>
            <person name="Cui Y."/>
            <person name="Dong X."/>
            <person name="Liu H."/>
            <person name="Ma X."/>
            <person name="Jiao Y."/>
            <person name="Wang B."/>
            <person name="Wei X."/>
            <person name="Stein J.C."/>
            <person name="Glaubitz J.C."/>
            <person name="Lu F."/>
            <person name="Yu G."/>
            <person name="Liang C."/>
            <person name="Fengler K."/>
            <person name="Li B."/>
            <person name="Rafalski A."/>
            <person name="Schnable P.S."/>
            <person name="Ware D.H."/>
            <person name="Buckler E.S."/>
            <person name="Lai J."/>
        </authorList>
    </citation>
    <scope>NUCLEOTIDE SEQUENCE [LARGE SCALE GENOMIC DNA]</scope>
    <source>
        <tissue evidence="2">Seedling</tissue>
    </source>
</reference>
<dbReference type="Proteomes" id="UP000251960">
    <property type="component" value="Chromosome 5"/>
</dbReference>
<dbReference type="InterPro" id="IPR020568">
    <property type="entry name" value="Ribosomal_Su5_D2-typ_SF"/>
</dbReference>
<gene>
    <name evidence="2" type="primary">EXOSC8_1</name>
    <name evidence="2" type="ORF">Zm00014a_035101</name>
</gene>
<organism evidence="2">
    <name type="scientific">Zea mays</name>
    <name type="common">Maize</name>
    <dbReference type="NCBI Taxonomy" id="4577"/>
    <lineage>
        <taxon>Eukaryota</taxon>
        <taxon>Viridiplantae</taxon>
        <taxon>Streptophyta</taxon>
        <taxon>Embryophyta</taxon>
        <taxon>Tracheophyta</taxon>
        <taxon>Spermatophyta</taxon>
        <taxon>Magnoliopsida</taxon>
        <taxon>Liliopsida</taxon>
        <taxon>Poales</taxon>
        <taxon>Poaceae</taxon>
        <taxon>PACMAD clade</taxon>
        <taxon>Panicoideae</taxon>
        <taxon>Andropogonodae</taxon>
        <taxon>Andropogoneae</taxon>
        <taxon>Tripsacinae</taxon>
        <taxon>Zea</taxon>
    </lineage>
</organism>
<dbReference type="PANTHER" id="PTHR46238:SF11">
    <property type="entry name" value="AGAMOUS-LIKE MADS-BOX PROTEIN AGL16"/>
    <property type="match status" value="1"/>
</dbReference>
<accession>A0A3L6EUT5</accession>
<feature type="domain" description="Exoribonuclease phosphorolytic" evidence="1">
    <location>
        <begin position="48"/>
        <end position="114"/>
    </location>
</feature>
<dbReference type="Gene3D" id="3.30.230.70">
    <property type="entry name" value="GHMP Kinase, N-terminal domain"/>
    <property type="match status" value="2"/>
</dbReference>
<evidence type="ECO:0000313" key="2">
    <source>
        <dbReference type="EMBL" id="PWZ23087.1"/>
    </source>
</evidence>
<dbReference type="EMBL" id="NCVQ01000006">
    <property type="protein sequence ID" value="PWZ23087.1"/>
    <property type="molecule type" value="Genomic_DNA"/>
</dbReference>
<proteinExistence type="predicted"/>
<evidence type="ECO:0000259" key="1">
    <source>
        <dbReference type="Pfam" id="PF01138"/>
    </source>
</evidence>
<dbReference type="PANTHER" id="PTHR46238">
    <property type="entry name" value="REVERSE TRANSCRIPTASE DOMAIN-CONTAINING PROTEIN"/>
    <property type="match status" value="1"/>
</dbReference>